<dbReference type="Pfam" id="PF13432">
    <property type="entry name" value="TPR_16"/>
    <property type="match status" value="1"/>
</dbReference>
<dbReference type="InterPro" id="IPR011990">
    <property type="entry name" value="TPR-like_helical_dom_sf"/>
</dbReference>
<comment type="caution">
    <text evidence="3">The sequence shown here is derived from an EMBL/GenBank/DDBJ whole genome shotgun (WGS) entry which is preliminary data.</text>
</comment>
<reference evidence="3 4" key="1">
    <citation type="submission" date="2015-09" db="EMBL/GenBank/DDBJ databases">
        <title>Draft Genome Sequence of Pseudoalteromonas lipolytica UCD-48B.</title>
        <authorList>
            <person name="Krusor M."/>
            <person name="Coil D.A."/>
            <person name="Lang J.M."/>
            <person name="Eisen J.A."/>
            <person name="Alexiev A."/>
        </authorList>
    </citation>
    <scope>NUCLEOTIDE SEQUENCE [LARGE SCALE GENOMIC DNA]</scope>
    <source>
        <strain evidence="3 4">UCD-48B</strain>
    </source>
</reference>
<evidence type="ECO:0000256" key="2">
    <source>
        <dbReference type="SAM" id="MobiDB-lite"/>
    </source>
</evidence>
<accession>A0A0P7EP78</accession>
<dbReference type="PANTHER" id="PTHR12788:SF10">
    <property type="entry name" value="PROTEIN-TYROSINE SULFOTRANSFERASE"/>
    <property type="match status" value="1"/>
</dbReference>
<dbReference type="SMART" id="SM00028">
    <property type="entry name" value="TPR"/>
    <property type="match status" value="4"/>
</dbReference>
<organism evidence="3 4">
    <name type="scientific">Pseudoalteromonas lipolytica</name>
    <dbReference type="NCBI Taxonomy" id="570156"/>
    <lineage>
        <taxon>Bacteria</taxon>
        <taxon>Pseudomonadati</taxon>
        <taxon>Pseudomonadota</taxon>
        <taxon>Gammaproteobacteria</taxon>
        <taxon>Alteromonadales</taxon>
        <taxon>Pseudoalteromonadaceae</taxon>
        <taxon>Pseudoalteromonas</taxon>
    </lineage>
</organism>
<dbReference type="Pfam" id="PF13469">
    <property type="entry name" value="Sulfotransfer_3"/>
    <property type="match status" value="1"/>
</dbReference>
<proteinExistence type="predicted"/>
<dbReference type="SUPFAM" id="SSF52540">
    <property type="entry name" value="P-loop containing nucleoside triphosphate hydrolases"/>
    <property type="match status" value="1"/>
</dbReference>
<dbReference type="InterPro" id="IPR019734">
    <property type="entry name" value="TPR_rpt"/>
</dbReference>
<dbReference type="Proteomes" id="UP000050378">
    <property type="component" value="Unassembled WGS sequence"/>
</dbReference>
<dbReference type="EMBL" id="LJTC01000003">
    <property type="protein sequence ID" value="KPM84457.1"/>
    <property type="molecule type" value="Genomic_DNA"/>
</dbReference>
<dbReference type="AlphaFoldDB" id="A0A0P7EP78"/>
<dbReference type="InterPro" id="IPR026634">
    <property type="entry name" value="TPST-like"/>
</dbReference>
<dbReference type="InterPro" id="IPR027417">
    <property type="entry name" value="P-loop_NTPase"/>
</dbReference>
<sequence length="494" mass="57038">MLLEKANQLLNENKLKEAEFHFKTLLDSDPENGEALFGLSRIALRLERYDAAVYLLQRACERLPHMLEPLHALADAFNGVHSPQDALTVLEYAKSIASHNPEPHYYLAQHYLTYGELDKAYSILKHALGMGNYPVTAYILFELIQFGRFNNEQNYINELHQFLTLTNNLRLKMVCYYALGKSYDQLNDTEQAFNYFSLANKLQTKLTQFKTRDLVPFYQRIIEQNTAELIDARDKTFTGTITPIFIIGMPRSGSTLVEQMLASHNDFASLGEDASISNQVVAYLEQQTQLLYPDCLAELNQGLINNARNIYIERIKQAPVVRPFMINKLPANYQSLGLIYLLFPNAKFINMQREYDAIAWSVFSNYFAENEPYFCSLPEFKQYFDLYQQLMEHWQNVMPEAVFDLSYEALISDSEQTLTALCKFLNIEYNTQFLDFYKSKKPVATLSKTAVRQPLTDKALEKYKRYESAMHTLMRESQTSSTSQQTDQNAPVGE</sequence>
<dbReference type="OrthoDB" id="9815894at2"/>
<dbReference type="Gene3D" id="3.40.50.300">
    <property type="entry name" value="P-loop containing nucleotide triphosphate hydrolases"/>
    <property type="match status" value="1"/>
</dbReference>
<gene>
    <name evidence="3" type="ORF">AOG27_06065</name>
</gene>
<dbReference type="RefSeq" id="WP_054552116.1">
    <property type="nucleotide sequence ID" value="NZ_LJTC01000003.1"/>
</dbReference>
<dbReference type="SUPFAM" id="SSF48452">
    <property type="entry name" value="TPR-like"/>
    <property type="match status" value="1"/>
</dbReference>
<feature type="region of interest" description="Disordered" evidence="2">
    <location>
        <begin position="474"/>
        <end position="494"/>
    </location>
</feature>
<dbReference type="GO" id="GO:0008476">
    <property type="term" value="F:protein-tyrosine sulfotransferase activity"/>
    <property type="evidence" value="ECO:0007669"/>
    <property type="project" value="InterPro"/>
</dbReference>
<dbReference type="Gene3D" id="1.25.40.10">
    <property type="entry name" value="Tetratricopeptide repeat domain"/>
    <property type="match status" value="1"/>
</dbReference>
<dbReference type="PANTHER" id="PTHR12788">
    <property type="entry name" value="PROTEIN-TYROSINE SULFOTRANSFERASE 2"/>
    <property type="match status" value="1"/>
</dbReference>
<evidence type="ECO:0000313" key="3">
    <source>
        <dbReference type="EMBL" id="KPM84457.1"/>
    </source>
</evidence>
<keyword evidence="1 3" id="KW-0808">Transferase</keyword>
<feature type="compositionally biased region" description="Low complexity" evidence="2">
    <location>
        <begin position="477"/>
        <end position="486"/>
    </location>
</feature>
<name>A0A0P7EP78_9GAMM</name>
<evidence type="ECO:0000313" key="4">
    <source>
        <dbReference type="Proteomes" id="UP000050378"/>
    </source>
</evidence>
<evidence type="ECO:0000256" key="1">
    <source>
        <dbReference type="ARBA" id="ARBA00022679"/>
    </source>
</evidence>
<dbReference type="STRING" id="570156.AOG27_06065"/>
<protein>
    <submittedName>
        <fullName evidence="3">Protein-tyrosine sulfotransferase</fullName>
    </submittedName>
</protein>